<dbReference type="InterPro" id="IPR016032">
    <property type="entry name" value="Sig_transdc_resp-reg_C-effctor"/>
</dbReference>
<evidence type="ECO:0000259" key="2">
    <source>
        <dbReference type="PROSITE" id="PS50043"/>
    </source>
</evidence>
<dbReference type="CDD" id="cd06170">
    <property type="entry name" value="LuxR_C_like"/>
    <property type="match status" value="1"/>
</dbReference>
<dbReference type="Gene3D" id="3.40.50.2300">
    <property type="match status" value="1"/>
</dbReference>
<feature type="region of interest" description="Disordered" evidence="1">
    <location>
        <begin position="243"/>
        <end position="275"/>
    </location>
</feature>
<dbReference type="PANTHER" id="PTHR45566:SF1">
    <property type="entry name" value="HTH-TYPE TRANSCRIPTIONAL REGULATOR YHJB-RELATED"/>
    <property type="match status" value="1"/>
</dbReference>
<feature type="domain" description="HTH luxR-type" evidence="2">
    <location>
        <begin position="179"/>
        <end position="244"/>
    </location>
</feature>
<name>A0A512NIT8_9HYPH</name>
<dbReference type="SUPFAM" id="SSF52172">
    <property type="entry name" value="CheY-like"/>
    <property type="match status" value="1"/>
</dbReference>
<dbReference type="Pfam" id="PF00196">
    <property type="entry name" value="GerE"/>
    <property type="match status" value="1"/>
</dbReference>
<protein>
    <recommendedName>
        <fullName evidence="2">HTH luxR-type domain-containing protein</fullName>
    </recommendedName>
</protein>
<dbReference type="OrthoDB" id="7345476at2"/>
<dbReference type="InterPro" id="IPR000792">
    <property type="entry name" value="Tscrpt_reg_LuxR_C"/>
</dbReference>
<sequence>MPSLLGSSEESTVLIVDPLPLRYLGLMSVLERLSPYRKFKVASLVPGDAEKWIRAEAVCSLIIYNVGGGSLADHKHLKTVRTLLRTSRGSPPLVVFSDNNARKEVLLALNAGARGFIYAGTEVHLAQQALAFILEGGSCFTAVQQYRERLPEPAAVSVLSDRQLPPVGAGQGAGETVTAAWAKLDLTTRQKAVLEQLTHGDSNKAIARKLGIREGTVKVHVRQIMRKLGVTNRTQVAIVCSGGTTLEGGSEGPKDRSEIQASGSQRGLGLTPLPS</sequence>
<dbReference type="SUPFAM" id="SSF46894">
    <property type="entry name" value="C-terminal effector domain of the bipartite response regulators"/>
    <property type="match status" value="1"/>
</dbReference>
<organism evidence="3 4">
    <name type="scientific">Reyranella soli</name>
    <dbReference type="NCBI Taxonomy" id="1230389"/>
    <lineage>
        <taxon>Bacteria</taxon>
        <taxon>Pseudomonadati</taxon>
        <taxon>Pseudomonadota</taxon>
        <taxon>Alphaproteobacteria</taxon>
        <taxon>Hyphomicrobiales</taxon>
        <taxon>Reyranellaceae</taxon>
        <taxon>Reyranella</taxon>
    </lineage>
</organism>
<dbReference type="PRINTS" id="PR00038">
    <property type="entry name" value="HTHLUXR"/>
</dbReference>
<dbReference type="EMBL" id="BKAJ01000112">
    <property type="protein sequence ID" value="GEP58867.1"/>
    <property type="molecule type" value="Genomic_DNA"/>
</dbReference>
<dbReference type="GO" id="GO:0003677">
    <property type="term" value="F:DNA binding"/>
    <property type="evidence" value="ECO:0007669"/>
    <property type="project" value="InterPro"/>
</dbReference>
<dbReference type="InterPro" id="IPR051015">
    <property type="entry name" value="EvgA-like"/>
</dbReference>
<accession>A0A512NIT8</accession>
<dbReference type="PROSITE" id="PS50043">
    <property type="entry name" value="HTH_LUXR_2"/>
    <property type="match status" value="1"/>
</dbReference>
<evidence type="ECO:0000313" key="4">
    <source>
        <dbReference type="Proteomes" id="UP000321058"/>
    </source>
</evidence>
<gene>
    <name evidence="3" type="ORF">RSO01_60330</name>
</gene>
<evidence type="ECO:0000256" key="1">
    <source>
        <dbReference type="SAM" id="MobiDB-lite"/>
    </source>
</evidence>
<dbReference type="InterPro" id="IPR011006">
    <property type="entry name" value="CheY-like_superfamily"/>
</dbReference>
<comment type="caution">
    <text evidence="3">The sequence shown here is derived from an EMBL/GenBank/DDBJ whole genome shotgun (WGS) entry which is preliminary data.</text>
</comment>
<dbReference type="GO" id="GO:0006355">
    <property type="term" value="P:regulation of DNA-templated transcription"/>
    <property type="evidence" value="ECO:0007669"/>
    <property type="project" value="InterPro"/>
</dbReference>
<proteinExistence type="predicted"/>
<keyword evidence="4" id="KW-1185">Reference proteome</keyword>
<evidence type="ECO:0000313" key="3">
    <source>
        <dbReference type="EMBL" id="GEP58867.1"/>
    </source>
</evidence>
<dbReference type="SMART" id="SM00421">
    <property type="entry name" value="HTH_LUXR"/>
    <property type="match status" value="1"/>
</dbReference>
<reference evidence="3 4" key="1">
    <citation type="submission" date="2019-07" db="EMBL/GenBank/DDBJ databases">
        <title>Whole genome shotgun sequence of Reyranella soli NBRC 108950.</title>
        <authorList>
            <person name="Hosoyama A."/>
            <person name="Uohara A."/>
            <person name="Ohji S."/>
            <person name="Ichikawa N."/>
        </authorList>
    </citation>
    <scope>NUCLEOTIDE SEQUENCE [LARGE SCALE GENOMIC DNA]</scope>
    <source>
        <strain evidence="3 4">NBRC 108950</strain>
    </source>
</reference>
<dbReference type="Proteomes" id="UP000321058">
    <property type="component" value="Unassembled WGS sequence"/>
</dbReference>
<dbReference type="PANTHER" id="PTHR45566">
    <property type="entry name" value="HTH-TYPE TRANSCRIPTIONAL REGULATOR YHJB-RELATED"/>
    <property type="match status" value="1"/>
</dbReference>
<dbReference type="AlphaFoldDB" id="A0A512NIT8"/>